<name>A0AAW0CGJ3_9AGAR</name>
<accession>A0AAW0CGJ3</accession>
<feature type="region of interest" description="Disordered" evidence="1">
    <location>
        <begin position="150"/>
        <end position="174"/>
    </location>
</feature>
<dbReference type="PANTHER" id="PTHR38846">
    <property type="entry name" value="C3H1-TYPE DOMAIN-CONTAINING PROTEIN"/>
    <property type="match status" value="1"/>
</dbReference>
<keyword evidence="3" id="KW-1185">Reference proteome</keyword>
<dbReference type="PANTHER" id="PTHR38846:SF1">
    <property type="entry name" value="C3H1-TYPE DOMAIN-CONTAINING PROTEIN"/>
    <property type="match status" value="1"/>
</dbReference>
<evidence type="ECO:0008006" key="4">
    <source>
        <dbReference type="Google" id="ProtNLM"/>
    </source>
</evidence>
<gene>
    <name evidence="2" type="ORF">VNI00_011247</name>
</gene>
<proteinExistence type="predicted"/>
<evidence type="ECO:0000313" key="2">
    <source>
        <dbReference type="EMBL" id="KAK7037256.1"/>
    </source>
</evidence>
<protein>
    <recommendedName>
        <fullName evidence="4">Transposase</fullName>
    </recommendedName>
</protein>
<dbReference type="EMBL" id="JAYKXP010000048">
    <property type="protein sequence ID" value="KAK7037256.1"/>
    <property type="molecule type" value="Genomic_DNA"/>
</dbReference>
<dbReference type="Proteomes" id="UP001383192">
    <property type="component" value="Unassembled WGS sequence"/>
</dbReference>
<sequence length="174" mass="19320">MSTSPVPTLLESFRAHALSQGLTNRKSKAYKEQRRLWLADKVTTGFAEQFGADVYSLSNWKKLCVTIGIEGASGFTSITQCQESLKGKYINLVDLVDAANADKVIIKPNPFPDPKKLAKYIVRTEKVYPLNRAKSNPLLRQFLISVRDNLGRRKKGKKGRKNPAQKPGNSSGAQ</sequence>
<evidence type="ECO:0000313" key="3">
    <source>
        <dbReference type="Proteomes" id="UP001383192"/>
    </source>
</evidence>
<comment type="caution">
    <text evidence="2">The sequence shown here is derived from an EMBL/GenBank/DDBJ whole genome shotgun (WGS) entry which is preliminary data.</text>
</comment>
<organism evidence="2 3">
    <name type="scientific">Paramarasmius palmivorus</name>
    <dbReference type="NCBI Taxonomy" id="297713"/>
    <lineage>
        <taxon>Eukaryota</taxon>
        <taxon>Fungi</taxon>
        <taxon>Dikarya</taxon>
        <taxon>Basidiomycota</taxon>
        <taxon>Agaricomycotina</taxon>
        <taxon>Agaricomycetes</taxon>
        <taxon>Agaricomycetidae</taxon>
        <taxon>Agaricales</taxon>
        <taxon>Marasmiineae</taxon>
        <taxon>Marasmiaceae</taxon>
        <taxon>Paramarasmius</taxon>
    </lineage>
</organism>
<evidence type="ECO:0000256" key="1">
    <source>
        <dbReference type="SAM" id="MobiDB-lite"/>
    </source>
</evidence>
<dbReference type="AlphaFoldDB" id="A0AAW0CGJ3"/>
<feature type="compositionally biased region" description="Basic residues" evidence="1">
    <location>
        <begin position="152"/>
        <end position="163"/>
    </location>
</feature>
<reference evidence="2 3" key="1">
    <citation type="submission" date="2024-01" db="EMBL/GenBank/DDBJ databases">
        <title>A draft genome for a cacao thread blight-causing isolate of Paramarasmius palmivorus.</title>
        <authorList>
            <person name="Baruah I.K."/>
            <person name="Bukari Y."/>
            <person name="Amoako-Attah I."/>
            <person name="Meinhardt L.W."/>
            <person name="Bailey B.A."/>
            <person name="Cohen S.P."/>
        </authorList>
    </citation>
    <scope>NUCLEOTIDE SEQUENCE [LARGE SCALE GENOMIC DNA]</scope>
    <source>
        <strain evidence="2 3">GH-12</strain>
    </source>
</reference>